<dbReference type="EMBL" id="JBCGBO010000003">
    <property type="protein sequence ID" value="KAK9214478.1"/>
    <property type="molecule type" value="Genomic_DNA"/>
</dbReference>
<name>A0AAP0MLR0_9ROSI</name>
<evidence type="ECO:0000313" key="2">
    <source>
        <dbReference type="Proteomes" id="UP001428341"/>
    </source>
</evidence>
<evidence type="ECO:0000313" key="1">
    <source>
        <dbReference type="EMBL" id="KAK9214478.1"/>
    </source>
</evidence>
<organism evidence="1 2">
    <name type="scientific">Citrus x changshan-huyou</name>
    <dbReference type="NCBI Taxonomy" id="2935761"/>
    <lineage>
        <taxon>Eukaryota</taxon>
        <taxon>Viridiplantae</taxon>
        <taxon>Streptophyta</taxon>
        <taxon>Embryophyta</taxon>
        <taxon>Tracheophyta</taxon>
        <taxon>Spermatophyta</taxon>
        <taxon>Magnoliopsida</taxon>
        <taxon>eudicotyledons</taxon>
        <taxon>Gunneridae</taxon>
        <taxon>Pentapetalae</taxon>
        <taxon>rosids</taxon>
        <taxon>malvids</taxon>
        <taxon>Sapindales</taxon>
        <taxon>Rutaceae</taxon>
        <taxon>Aurantioideae</taxon>
        <taxon>Citrus</taxon>
    </lineage>
</organism>
<comment type="caution">
    <text evidence="1">The sequence shown here is derived from an EMBL/GenBank/DDBJ whole genome shotgun (WGS) entry which is preliminary data.</text>
</comment>
<dbReference type="AlphaFoldDB" id="A0AAP0MLR0"/>
<protein>
    <submittedName>
        <fullName evidence="1">Uncharacterized protein</fullName>
    </submittedName>
</protein>
<proteinExistence type="predicted"/>
<keyword evidence="2" id="KW-1185">Reference proteome</keyword>
<reference evidence="1 2" key="1">
    <citation type="submission" date="2024-05" db="EMBL/GenBank/DDBJ databases">
        <title>Haplotype-resolved chromosome-level genome assembly of Huyou (Citrus changshanensis).</title>
        <authorList>
            <person name="Miao C."/>
            <person name="Chen W."/>
            <person name="Wu Y."/>
            <person name="Wang L."/>
            <person name="Zhao S."/>
            <person name="Grierson D."/>
            <person name="Xu C."/>
            <person name="Chen K."/>
        </authorList>
    </citation>
    <scope>NUCLEOTIDE SEQUENCE [LARGE SCALE GENOMIC DNA]</scope>
    <source>
        <strain evidence="1">01-14</strain>
        <tissue evidence="1">Leaf</tissue>
    </source>
</reference>
<accession>A0AAP0MLR0</accession>
<dbReference type="Proteomes" id="UP001428341">
    <property type="component" value="Unassembled WGS sequence"/>
</dbReference>
<sequence>MLRRGCEEDDNWSTALQALQIWALGLRVTAVGEVPGNQGCIAFLKTDNEWVDVGNINAFKIIPRKVTGARSSIMDITAGTDISRIPHFCLFSESEFLSPTSGAFGDLIWDPGLACTSENGLVKGCVRSESSMIGIHYWRLQLSRFPVLLPNLRDWHVKRDQATVFEFYFFAVAALISARNTRKIVHWSHIAPYHSSIALL</sequence>
<gene>
    <name evidence="1" type="ORF">WN944_006470</name>
</gene>